<sequence>MKVMSGNKKVGTPWSNLKLPRFELHMLLNAETWAGQFHLDFSNNYELYPLVGGQPATRPAINSLRITCDLIPQWPINLSGNPNHVWIDQRVNGVTNPPVTLLDIFASIHRVLQTPILHSDWGNVAKNERYAISKAYQKRYKAAENPEEERLKGVKRIDFLKGKVYFNGLLMDWENGVMKLVMGSQANSSLSQGLSNPPSMAETQSREKVLKKISDWLTETQATHATA</sequence>
<dbReference type="InterPro" id="IPR046522">
    <property type="entry name" value="DUF6699"/>
</dbReference>
<dbReference type="OrthoDB" id="3251728at2759"/>
<proteinExistence type="predicted"/>
<dbReference type="AlphaFoldDB" id="A0A8H5B074"/>
<protein>
    <recommendedName>
        <fullName evidence="1">DUF6699 domain-containing protein</fullName>
    </recommendedName>
</protein>
<dbReference type="EMBL" id="JAACJM010000509">
    <property type="protein sequence ID" value="KAF5314222.1"/>
    <property type="molecule type" value="Genomic_DNA"/>
</dbReference>
<feature type="domain" description="DUF6699" evidence="1">
    <location>
        <begin position="52"/>
        <end position="169"/>
    </location>
</feature>
<reference evidence="2 3" key="1">
    <citation type="journal article" date="2020" name="ISME J.">
        <title>Uncovering the hidden diversity of litter-decomposition mechanisms in mushroom-forming fungi.</title>
        <authorList>
            <person name="Floudas D."/>
            <person name="Bentzer J."/>
            <person name="Ahren D."/>
            <person name="Johansson T."/>
            <person name="Persson P."/>
            <person name="Tunlid A."/>
        </authorList>
    </citation>
    <scope>NUCLEOTIDE SEQUENCE [LARGE SCALE GENOMIC DNA]</scope>
    <source>
        <strain evidence="2 3">CBS 291.85</strain>
    </source>
</reference>
<gene>
    <name evidence="2" type="ORF">D9758_018174</name>
</gene>
<evidence type="ECO:0000313" key="3">
    <source>
        <dbReference type="Proteomes" id="UP000559256"/>
    </source>
</evidence>
<dbReference type="Proteomes" id="UP000559256">
    <property type="component" value="Unassembled WGS sequence"/>
</dbReference>
<keyword evidence="3" id="KW-1185">Reference proteome</keyword>
<dbReference type="Pfam" id="PF20415">
    <property type="entry name" value="DUF6699"/>
    <property type="match status" value="1"/>
</dbReference>
<comment type="caution">
    <text evidence="2">The sequence shown here is derived from an EMBL/GenBank/DDBJ whole genome shotgun (WGS) entry which is preliminary data.</text>
</comment>
<accession>A0A8H5B074</accession>
<evidence type="ECO:0000313" key="2">
    <source>
        <dbReference type="EMBL" id="KAF5314222.1"/>
    </source>
</evidence>
<name>A0A8H5B074_9AGAR</name>
<evidence type="ECO:0000259" key="1">
    <source>
        <dbReference type="Pfam" id="PF20415"/>
    </source>
</evidence>
<organism evidence="2 3">
    <name type="scientific">Tetrapyrgos nigripes</name>
    <dbReference type="NCBI Taxonomy" id="182062"/>
    <lineage>
        <taxon>Eukaryota</taxon>
        <taxon>Fungi</taxon>
        <taxon>Dikarya</taxon>
        <taxon>Basidiomycota</taxon>
        <taxon>Agaricomycotina</taxon>
        <taxon>Agaricomycetes</taxon>
        <taxon>Agaricomycetidae</taxon>
        <taxon>Agaricales</taxon>
        <taxon>Marasmiineae</taxon>
        <taxon>Marasmiaceae</taxon>
        <taxon>Tetrapyrgos</taxon>
    </lineage>
</organism>